<feature type="transmembrane region" description="Helical" evidence="2">
    <location>
        <begin position="70"/>
        <end position="89"/>
    </location>
</feature>
<dbReference type="AlphaFoldDB" id="A0A6M5UEI6"/>
<gene>
    <name evidence="3" type="ORF">FIC82_007535</name>
</gene>
<keyword evidence="4" id="KW-1185">Reference proteome</keyword>
<evidence type="ECO:0000313" key="4">
    <source>
        <dbReference type="Proteomes" id="UP000451354"/>
    </source>
</evidence>
<name>A0A6M5UEI6_9MICO</name>
<dbReference type="Proteomes" id="UP000451354">
    <property type="component" value="Chromosome"/>
</dbReference>
<keyword evidence="2" id="KW-0472">Membrane</keyword>
<feature type="transmembrane region" description="Helical" evidence="2">
    <location>
        <begin position="35"/>
        <end position="58"/>
    </location>
</feature>
<feature type="region of interest" description="Disordered" evidence="1">
    <location>
        <begin position="1"/>
        <end position="29"/>
    </location>
</feature>
<evidence type="ECO:0000313" key="3">
    <source>
        <dbReference type="EMBL" id="QJW36072.1"/>
    </source>
</evidence>
<organism evidence="3 4">
    <name type="scientific">Cellulosimicrobium protaetiae</name>
    <dbReference type="NCBI Taxonomy" id="2587808"/>
    <lineage>
        <taxon>Bacteria</taxon>
        <taxon>Bacillati</taxon>
        <taxon>Actinomycetota</taxon>
        <taxon>Actinomycetes</taxon>
        <taxon>Micrococcales</taxon>
        <taxon>Promicromonosporaceae</taxon>
        <taxon>Cellulosimicrobium</taxon>
    </lineage>
</organism>
<dbReference type="KEGG" id="cprt:FIC82_007535"/>
<evidence type="ECO:0000256" key="2">
    <source>
        <dbReference type="SAM" id="Phobius"/>
    </source>
</evidence>
<protein>
    <submittedName>
        <fullName evidence="3">Uncharacterized protein</fullName>
    </submittedName>
</protein>
<reference evidence="4" key="1">
    <citation type="journal article" date="2022" name="Int. J. Syst. Evol. Microbiol.">
        <title>Cellulosimicrobium protaetiae sp. nov., isolated from the gut of the larva of Protaetia brevitarsis seulensis.</title>
        <authorList>
            <person name="Le Han H."/>
            <person name="Nguyen T.T.H."/>
            <person name="Li Z."/>
            <person name="Shin N.R."/>
            <person name="Kim S.G."/>
        </authorList>
    </citation>
    <scope>NUCLEOTIDE SEQUENCE [LARGE SCALE GENOMIC DNA]</scope>
    <source>
        <strain evidence="4">BI34</strain>
    </source>
</reference>
<keyword evidence="2" id="KW-0812">Transmembrane</keyword>
<evidence type="ECO:0000256" key="1">
    <source>
        <dbReference type="SAM" id="MobiDB-lite"/>
    </source>
</evidence>
<proteinExistence type="predicted"/>
<dbReference type="RefSeq" id="WP_154798133.1">
    <property type="nucleotide sequence ID" value="NZ_CP052757.1"/>
</dbReference>
<feature type="transmembrane region" description="Helical" evidence="2">
    <location>
        <begin position="125"/>
        <end position="146"/>
    </location>
</feature>
<sequence length="157" mass="15820">MPPRKTPADQPEPRPVTPGAASGGASDDASRPPALTALLAGVGVEVLALVVGAAVILVELVGGGSQSVGVSAFLVVFALGVAAVLAASLRGLLQGRRWARSPVATWQILQAVVAVSSLQVGVTPWVVVALVLAVAVLVLLMLRPVVEATTRDARPDA</sequence>
<dbReference type="EMBL" id="CP052757">
    <property type="protein sequence ID" value="QJW36072.1"/>
    <property type="molecule type" value="Genomic_DNA"/>
</dbReference>
<accession>A0A6M5UEI6</accession>
<keyword evidence="2" id="KW-1133">Transmembrane helix</keyword>
<dbReference type="OrthoDB" id="5150205at2"/>